<keyword evidence="2 3" id="KW-0479">Metal-binding</keyword>
<protein>
    <submittedName>
        <fullName evidence="4">DUF664 domain-containing protein</fullName>
    </submittedName>
</protein>
<accession>A0A3Q8X688</accession>
<evidence type="ECO:0000313" key="5">
    <source>
        <dbReference type="Proteomes" id="UP000272528"/>
    </source>
</evidence>
<organism evidence="4 5">
    <name type="scientific">Paenibacillus albus</name>
    <dbReference type="NCBI Taxonomy" id="2495582"/>
    <lineage>
        <taxon>Bacteria</taxon>
        <taxon>Bacillati</taxon>
        <taxon>Bacillota</taxon>
        <taxon>Bacilli</taxon>
        <taxon>Bacillales</taxon>
        <taxon>Paenibacillaceae</taxon>
        <taxon>Paenibacillus</taxon>
    </lineage>
</organism>
<dbReference type="AlphaFoldDB" id="A0A3Q8X688"/>
<sequence length="165" mass="19122">MLKLFQYNWQVRNDWFNWCETVDAEELMRRRTGGLGSILPTLYHIVAVEYGWLCGGIQERPIIIPSFEEIASLQRIKDFSARCHQEVASFVHSWNENMEERIMIDITDDGEEEAHACGEVMRHVIAHEIHHIGQLSVWAREIGKKPVTANLIGRGLYTTDETKIK</sequence>
<evidence type="ECO:0000313" key="4">
    <source>
        <dbReference type="EMBL" id="AZN41321.1"/>
    </source>
</evidence>
<dbReference type="InterPro" id="IPR034660">
    <property type="entry name" value="DinB/YfiT-like"/>
</dbReference>
<proteinExistence type="inferred from homology"/>
<feature type="binding site" evidence="3">
    <location>
        <position position="127"/>
    </location>
    <ligand>
        <name>a divalent metal cation</name>
        <dbReference type="ChEBI" id="CHEBI:60240"/>
    </ligand>
</feature>
<dbReference type="Proteomes" id="UP000272528">
    <property type="component" value="Chromosome"/>
</dbReference>
<evidence type="ECO:0000256" key="3">
    <source>
        <dbReference type="PIRSR" id="PIRSR607837-1"/>
    </source>
</evidence>
<dbReference type="GO" id="GO:0046872">
    <property type="term" value="F:metal ion binding"/>
    <property type="evidence" value="ECO:0007669"/>
    <property type="project" value="UniProtKB-KW"/>
</dbReference>
<evidence type="ECO:0000256" key="2">
    <source>
        <dbReference type="ARBA" id="ARBA00022723"/>
    </source>
</evidence>
<dbReference type="EMBL" id="CP034437">
    <property type="protein sequence ID" value="AZN41321.1"/>
    <property type="molecule type" value="Genomic_DNA"/>
</dbReference>
<dbReference type="Pfam" id="PF05163">
    <property type="entry name" value="DinB"/>
    <property type="match status" value="1"/>
</dbReference>
<dbReference type="Gene3D" id="1.20.120.450">
    <property type="entry name" value="dinb family like domain"/>
    <property type="match status" value="1"/>
</dbReference>
<dbReference type="OrthoDB" id="25666at2"/>
<dbReference type="PANTHER" id="PTHR37302">
    <property type="entry name" value="SLR1116 PROTEIN"/>
    <property type="match status" value="1"/>
</dbReference>
<evidence type="ECO:0000256" key="1">
    <source>
        <dbReference type="ARBA" id="ARBA00008635"/>
    </source>
</evidence>
<feature type="binding site" evidence="3">
    <location>
        <position position="131"/>
    </location>
    <ligand>
        <name>a divalent metal cation</name>
        <dbReference type="ChEBI" id="CHEBI:60240"/>
    </ligand>
</feature>
<reference evidence="5" key="1">
    <citation type="submission" date="2018-12" db="EMBL/GenBank/DDBJ databases">
        <title>Genome sequence of Peanibacillus sp.</title>
        <authorList>
            <person name="Subramani G."/>
            <person name="Srinivasan S."/>
            <person name="Kim M.K."/>
        </authorList>
    </citation>
    <scope>NUCLEOTIDE SEQUENCE [LARGE SCALE GENOMIC DNA]</scope>
    <source>
        <strain evidence="5">18JY67-1</strain>
    </source>
</reference>
<dbReference type="RefSeq" id="WP_126017028.1">
    <property type="nucleotide sequence ID" value="NZ_CP034437.1"/>
</dbReference>
<keyword evidence="5" id="KW-1185">Reference proteome</keyword>
<gene>
    <name evidence="4" type="ORF">EJC50_17825</name>
</gene>
<dbReference type="KEGG" id="palb:EJC50_17825"/>
<comment type="similarity">
    <text evidence="1">Belongs to the DinB family.</text>
</comment>
<dbReference type="InterPro" id="IPR007837">
    <property type="entry name" value="DinB"/>
</dbReference>
<feature type="binding site" evidence="3">
    <location>
        <position position="44"/>
    </location>
    <ligand>
        <name>a divalent metal cation</name>
        <dbReference type="ChEBI" id="CHEBI:60240"/>
    </ligand>
</feature>
<name>A0A3Q8X688_9BACL</name>
<dbReference type="PANTHER" id="PTHR37302:SF3">
    <property type="entry name" value="DAMAGE-INDUCIBLE PROTEIN DINB"/>
    <property type="match status" value="1"/>
</dbReference>
<dbReference type="SUPFAM" id="SSF109854">
    <property type="entry name" value="DinB/YfiT-like putative metalloenzymes"/>
    <property type="match status" value="1"/>
</dbReference>